<accession>A0A7Y0WT29</accession>
<dbReference type="GO" id="GO:0016787">
    <property type="term" value="F:hydrolase activity"/>
    <property type="evidence" value="ECO:0007669"/>
    <property type="project" value="UniProtKB-KW"/>
</dbReference>
<protein>
    <submittedName>
        <fullName evidence="3">Alpha/beta hydrolase</fullName>
    </submittedName>
</protein>
<gene>
    <name evidence="3" type="ORF">HIU99_12840</name>
</gene>
<name>A0A7Y0WT29_9GAMM</name>
<reference evidence="3 4" key="1">
    <citation type="submission" date="2020-04" db="EMBL/GenBank/DDBJ databases">
        <title>Marinobacter oceani sp. nov., isolated from marine solar saltern.</title>
        <authorList>
            <person name="Chen X.-Y."/>
        </authorList>
    </citation>
    <scope>NUCLEOTIDE SEQUENCE [LARGE SCALE GENOMIC DNA]</scope>
    <source>
        <strain evidence="3 4">W62</strain>
    </source>
</reference>
<evidence type="ECO:0000313" key="4">
    <source>
        <dbReference type="Proteomes" id="UP000567186"/>
    </source>
</evidence>
<dbReference type="Proteomes" id="UP000567186">
    <property type="component" value="Unassembled WGS sequence"/>
</dbReference>
<dbReference type="PRINTS" id="PR00412">
    <property type="entry name" value="EPOXHYDRLASE"/>
</dbReference>
<keyword evidence="4" id="KW-1185">Reference proteome</keyword>
<evidence type="ECO:0000313" key="3">
    <source>
        <dbReference type="EMBL" id="NMT64479.1"/>
    </source>
</evidence>
<evidence type="ECO:0000259" key="2">
    <source>
        <dbReference type="Pfam" id="PF00561"/>
    </source>
</evidence>
<dbReference type="AlphaFoldDB" id="A0A7Y0WT29"/>
<dbReference type="PANTHER" id="PTHR43329">
    <property type="entry name" value="EPOXIDE HYDROLASE"/>
    <property type="match status" value="1"/>
</dbReference>
<dbReference type="EMBL" id="JABCKY010000004">
    <property type="protein sequence ID" value="NMT64479.1"/>
    <property type="molecule type" value="Genomic_DNA"/>
</dbReference>
<sequence>MDFGVQFRTQRIETSGADIHLVHGGKGPPLLLLHGYPQTHVMWHRVAPGLARDFHVVCPDLRGYGDSSRPPSDTTHSPYSKRAMALDMVEVMAHLGYQQFAVAGHDRGARVAHRMALDHPQRVSRVCVMDIAPTLHMFRHTDQNFATGYYHWFFLIQPGGLPEHMIGADPDYFLREKLSRWSGPDAHFDPQAVAEYLRCFRDPRVIHASCEDYRAAASIDLEHDERDRDRRVECPMLVLWGSKGFVNRTYDVMAVWQAYADRVEGRMLDCGHFLPEEAPADVLAELRAWCAAPDSIVRHDRL</sequence>
<keyword evidence="1 3" id="KW-0378">Hydrolase</keyword>
<dbReference type="SUPFAM" id="SSF53474">
    <property type="entry name" value="alpha/beta-Hydrolases"/>
    <property type="match status" value="1"/>
</dbReference>
<dbReference type="InterPro" id="IPR000639">
    <property type="entry name" value="Epox_hydrolase-like"/>
</dbReference>
<dbReference type="OrthoDB" id="5296151at2"/>
<dbReference type="Pfam" id="PF00561">
    <property type="entry name" value="Abhydrolase_1"/>
    <property type="match status" value="1"/>
</dbReference>
<feature type="domain" description="AB hydrolase-1" evidence="2">
    <location>
        <begin position="28"/>
        <end position="279"/>
    </location>
</feature>
<dbReference type="InterPro" id="IPR000073">
    <property type="entry name" value="AB_hydrolase_1"/>
</dbReference>
<evidence type="ECO:0000256" key="1">
    <source>
        <dbReference type="ARBA" id="ARBA00022801"/>
    </source>
</evidence>
<dbReference type="Gene3D" id="3.40.50.1820">
    <property type="entry name" value="alpha/beta hydrolase"/>
    <property type="match status" value="1"/>
</dbReference>
<comment type="caution">
    <text evidence="3">The sequence shown here is derived from an EMBL/GenBank/DDBJ whole genome shotgun (WGS) entry which is preliminary data.</text>
</comment>
<proteinExistence type="predicted"/>
<dbReference type="RefSeq" id="WP_135953253.1">
    <property type="nucleotide sequence ID" value="NZ_JABCKY010000004.1"/>
</dbReference>
<dbReference type="InterPro" id="IPR029058">
    <property type="entry name" value="AB_hydrolase_fold"/>
</dbReference>
<dbReference type="PRINTS" id="PR00111">
    <property type="entry name" value="ABHYDROLASE"/>
</dbReference>
<organism evidence="3 4">
    <name type="scientific">Marinobacter orientalis</name>
    <dbReference type="NCBI Taxonomy" id="1928859"/>
    <lineage>
        <taxon>Bacteria</taxon>
        <taxon>Pseudomonadati</taxon>
        <taxon>Pseudomonadota</taxon>
        <taxon>Gammaproteobacteria</taxon>
        <taxon>Pseudomonadales</taxon>
        <taxon>Marinobacteraceae</taxon>
        <taxon>Marinobacter</taxon>
    </lineage>
</organism>